<evidence type="ECO:0000256" key="1">
    <source>
        <dbReference type="SAM" id="MobiDB-lite"/>
    </source>
</evidence>
<proteinExistence type="predicted"/>
<name>A0AAV3V335_9ALTE</name>
<dbReference type="Proteomes" id="UP000006320">
    <property type="component" value="Unassembled WGS sequence"/>
</dbReference>
<feature type="transmembrane region" description="Helical" evidence="2">
    <location>
        <begin position="67"/>
        <end position="90"/>
    </location>
</feature>
<sequence length="804" mass="89979">MANDFQGHTPPAPNAEQVRQINALQQVVYASKRRKLIQHMLFCLPVLLLFMLLLVAGLYLIDSAAFILQPLAISTLFIMGLALCLLAGFYRPSYTAITPHNVAKDLNRRFPSLEESCQLVLVKDQHTLSVLQRLQYQRSAKALNKLLEDKNTPLAPRFGLKTPLALNLVTVLLCLFAAIFICNIAHKPLGDEVAISSAQETADNLASDVLSKITDARVAVSPPDYAIGFNGFKRNQTQALDMQVLTGSKVEWQLVFSNEPQGQNQPYSIQINNTQLPLERSPDGNHTASTVVKRAAVYQVLDHQRRVLAVHSIKVIPDESPQISFIAPQATITEIKSQNENSKPTISTQAVISDDFALSKVEILASVAKGSGESVKFRDSVFAFDTINTVDGQQLYSKEWDLSNLGMEPGDELYFSVKAWDNRENQPQLTQSSTKIIRWLGEDIDTVFSEGTVIDNMPAYFKSQRQIIIDTKALIAQRSSLTEHEFNHTSQELGVAQADLKHKYGQFVGDEVSGITRTMEDGASQQQNNEQSNERGAEEAHEDHSEHEEPAEGSHDAHQHEGEHGLIEDKSGYQSVIEQFGHAHGETDVAIFKAPGGIEQNPRVMMKRAIAYMWQAEGQLRLNRPQDALPFEEQALIWLNRAKKAQRIYVKRLGFEPPPVSEQRRYQGELTDINTEAQHTPNVINDTDVRTLTKAIALLNAPLRANAPFNEQEKELLSQTEVLLNSLLDETPEVIEALASLAQIQRSNRRTPNQCSSCLPRLTGQLWRLLPSPRYKVQQPAKLYNDTQPAIKHFAEFKQQQEAQ</sequence>
<organism evidence="3 4">
    <name type="scientific">Paraglaciecola chathamensis S18K6</name>
    <dbReference type="NCBI Taxonomy" id="1127672"/>
    <lineage>
        <taxon>Bacteria</taxon>
        <taxon>Pseudomonadati</taxon>
        <taxon>Pseudomonadota</taxon>
        <taxon>Gammaproteobacteria</taxon>
        <taxon>Alteromonadales</taxon>
        <taxon>Alteromonadaceae</taxon>
        <taxon>Paraglaciecola</taxon>
    </lineage>
</organism>
<feature type="compositionally biased region" description="Basic and acidic residues" evidence="1">
    <location>
        <begin position="532"/>
        <end position="564"/>
    </location>
</feature>
<keyword evidence="2" id="KW-0472">Membrane</keyword>
<evidence type="ECO:0000313" key="4">
    <source>
        <dbReference type="Proteomes" id="UP000006320"/>
    </source>
</evidence>
<accession>A0AAV3V335</accession>
<feature type="transmembrane region" description="Helical" evidence="2">
    <location>
        <begin position="41"/>
        <end position="61"/>
    </location>
</feature>
<dbReference type="EMBL" id="BAEM01000040">
    <property type="protein sequence ID" value="GAC11103.1"/>
    <property type="molecule type" value="Genomic_DNA"/>
</dbReference>
<keyword evidence="2" id="KW-1133">Transmembrane helix</keyword>
<feature type="region of interest" description="Disordered" evidence="1">
    <location>
        <begin position="519"/>
        <end position="564"/>
    </location>
</feature>
<reference evidence="3 4" key="1">
    <citation type="journal article" date="2017" name="Antonie Van Leeuwenhoek">
        <title>Rhizobium rhizosphaerae sp. nov., a novel species isolated from rice rhizosphere.</title>
        <authorList>
            <person name="Zhao J.J."/>
            <person name="Zhang J."/>
            <person name="Zhang R.J."/>
            <person name="Zhang C.W."/>
            <person name="Yin H.Q."/>
            <person name="Zhang X.X."/>
        </authorList>
    </citation>
    <scope>NUCLEOTIDE SEQUENCE [LARGE SCALE GENOMIC DNA]</scope>
    <source>
        <strain evidence="3 4">S18K6</strain>
    </source>
</reference>
<dbReference type="AlphaFoldDB" id="A0AAV3V335"/>
<feature type="transmembrane region" description="Helical" evidence="2">
    <location>
        <begin position="164"/>
        <end position="186"/>
    </location>
</feature>
<gene>
    <name evidence="3" type="ORF">GCHA_3162</name>
</gene>
<evidence type="ECO:0000313" key="3">
    <source>
        <dbReference type="EMBL" id="GAC11103.1"/>
    </source>
</evidence>
<evidence type="ECO:0008006" key="5">
    <source>
        <dbReference type="Google" id="ProtNLM"/>
    </source>
</evidence>
<evidence type="ECO:0000256" key="2">
    <source>
        <dbReference type="SAM" id="Phobius"/>
    </source>
</evidence>
<comment type="caution">
    <text evidence="3">The sequence shown here is derived from an EMBL/GenBank/DDBJ whole genome shotgun (WGS) entry which is preliminary data.</text>
</comment>
<keyword evidence="2" id="KW-0812">Transmembrane</keyword>
<dbReference type="RefSeq" id="WP_007989606.1">
    <property type="nucleotide sequence ID" value="NZ_BAEM01000040.1"/>
</dbReference>
<protein>
    <recommendedName>
        <fullName evidence="5">DUF4175 domain-containing protein</fullName>
    </recommendedName>
</protein>